<dbReference type="AlphaFoldDB" id="A0A142JIS9"/>
<protein>
    <submittedName>
        <fullName evidence="1">Uncharacterized protein</fullName>
    </submittedName>
</protein>
<dbReference type="Proteomes" id="UP000075238">
    <property type="component" value="Chromosome 1"/>
</dbReference>
<sequence length="70" mass="7889">MEDSEQMVRITDGKLNHFIRRSDIRAIRGMPEGGSALYVRQAPGGLPDTPFLVLKDDPLYLAKQLGLWSF</sequence>
<evidence type="ECO:0000313" key="1">
    <source>
        <dbReference type="EMBL" id="AMR77991.1"/>
    </source>
</evidence>
<dbReference type="EMBL" id="CP014844">
    <property type="protein sequence ID" value="AMR77991.1"/>
    <property type="molecule type" value="Genomic_DNA"/>
</dbReference>
<evidence type="ECO:0000313" key="2">
    <source>
        <dbReference type="Proteomes" id="UP000075238"/>
    </source>
</evidence>
<gene>
    <name evidence="1" type="ORF">A2G96_09695</name>
</gene>
<organism evidence="1 2">
    <name type="scientific">Cupriavidus nantongensis</name>
    <dbReference type="NCBI Taxonomy" id="1796606"/>
    <lineage>
        <taxon>Bacteria</taxon>
        <taxon>Pseudomonadati</taxon>
        <taxon>Pseudomonadota</taxon>
        <taxon>Betaproteobacteria</taxon>
        <taxon>Burkholderiales</taxon>
        <taxon>Burkholderiaceae</taxon>
        <taxon>Cupriavidus</taxon>
    </lineage>
</organism>
<reference evidence="1 2" key="1">
    <citation type="submission" date="2016-03" db="EMBL/GenBank/DDBJ databases">
        <title>Complete genome sequence of a novel chlorpyrifos degrading bacterium, Cupriavidus nantongensis sp. X1.</title>
        <authorList>
            <person name="Fang L."/>
        </authorList>
    </citation>
    <scope>NUCLEOTIDE SEQUENCE [LARGE SCALE GENOMIC DNA]</scope>
    <source>
        <strain evidence="1 2">X1</strain>
    </source>
</reference>
<dbReference type="RefSeq" id="WP_062798743.1">
    <property type="nucleotide sequence ID" value="NZ_CP014844.1"/>
</dbReference>
<keyword evidence="2" id="KW-1185">Reference proteome</keyword>
<name>A0A142JIS9_9BURK</name>
<proteinExistence type="predicted"/>
<dbReference type="KEGG" id="cnan:A2G96_09695"/>
<accession>A0A142JIS9</accession>